<comment type="caution">
    <text evidence="2">The sequence shown here is derived from an EMBL/GenBank/DDBJ whole genome shotgun (WGS) entry which is preliminary data.</text>
</comment>
<dbReference type="InterPro" id="IPR029526">
    <property type="entry name" value="PGBD"/>
</dbReference>
<evidence type="ECO:0000313" key="2">
    <source>
        <dbReference type="EMBL" id="KAL2095551.1"/>
    </source>
</evidence>
<protein>
    <recommendedName>
        <fullName evidence="1">PiggyBac transposable element-derived protein domain-containing protein</fullName>
    </recommendedName>
</protein>
<name>A0ABD1K918_9TELE</name>
<dbReference type="AlphaFoldDB" id="A0ABD1K918"/>
<accession>A0ABD1K918</accession>
<dbReference type="PANTHER" id="PTHR46599:SF3">
    <property type="entry name" value="PIGGYBAC TRANSPOSABLE ELEMENT-DERIVED PROTEIN 4"/>
    <property type="match status" value="1"/>
</dbReference>
<evidence type="ECO:0000313" key="3">
    <source>
        <dbReference type="Proteomes" id="UP001591681"/>
    </source>
</evidence>
<dbReference type="PANTHER" id="PTHR46599">
    <property type="entry name" value="PIGGYBAC TRANSPOSABLE ELEMENT-DERIVED PROTEIN 4"/>
    <property type="match status" value="1"/>
</dbReference>
<dbReference type="EMBL" id="JBHFQA010000007">
    <property type="protein sequence ID" value="KAL2095551.1"/>
    <property type="molecule type" value="Genomic_DNA"/>
</dbReference>
<dbReference type="Pfam" id="PF13843">
    <property type="entry name" value="DDE_Tnp_1_7"/>
    <property type="match status" value="1"/>
</dbReference>
<gene>
    <name evidence="2" type="ORF">ACEWY4_007699</name>
</gene>
<organism evidence="2 3">
    <name type="scientific">Coilia grayii</name>
    <name type="common">Gray's grenadier anchovy</name>
    <dbReference type="NCBI Taxonomy" id="363190"/>
    <lineage>
        <taxon>Eukaryota</taxon>
        <taxon>Metazoa</taxon>
        <taxon>Chordata</taxon>
        <taxon>Craniata</taxon>
        <taxon>Vertebrata</taxon>
        <taxon>Euteleostomi</taxon>
        <taxon>Actinopterygii</taxon>
        <taxon>Neopterygii</taxon>
        <taxon>Teleostei</taxon>
        <taxon>Clupei</taxon>
        <taxon>Clupeiformes</taxon>
        <taxon>Clupeoidei</taxon>
        <taxon>Engraulidae</taxon>
        <taxon>Coilinae</taxon>
        <taxon>Coilia</taxon>
    </lineage>
</organism>
<proteinExistence type="predicted"/>
<dbReference type="Proteomes" id="UP001591681">
    <property type="component" value="Unassembled WGS sequence"/>
</dbReference>
<feature type="domain" description="PiggyBac transposable element-derived protein" evidence="1">
    <location>
        <begin position="86"/>
        <end position="301"/>
    </location>
</feature>
<evidence type="ECO:0000259" key="1">
    <source>
        <dbReference type="Pfam" id="PF13843"/>
    </source>
</evidence>
<sequence length="327" mass="37985">MADSDYGGGSEEVSEGSDIDDVLSVDENFEPIDHDLWIRHMFVDDENVDDFEGFATEWRTDNYSSTSQTFFNRTPGVKVNIPADATPLQVFSHIFTEELWAHLVTETNVYSDQTQRTPTRAKTPKWSHVTVPEMKTFIGLCIGMGVLVLPVRRDYWRLNKNLFKTQFPKNMSRDRFLAIWRYLHLQNNQAADVNRNDKLWKMRWFLNYLTARLQALYEVNGTVAVDESIIKFKGRLSFRQYLPMKPTKWGVKVWVMAESSTGYVTNFQVYSGREGAQEKGLAHRVVMDLARPYYGSLVHLYGQFLYWARAAGGAEDPWTERLRHYSC</sequence>
<keyword evidence="3" id="KW-1185">Reference proteome</keyword>
<reference evidence="2 3" key="1">
    <citation type="submission" date="2024-09" db="EMBL/GenBank/DDBJ databases">
        <title>A chromosome-level genome assembly of Gray's grenadier anchovy, Coilia grayii.</title>
        <authorList>
            <person name="Fu Z."/>
        </authorList>
    </citation>
    <scope>NUCLEOTIDE SEQUENCE [LARGE SCALE GENOMIC DNA]</scope>
    <source>
        <strain evidence="2">G4</strain>
        <tissue evidence="2">Muscle</tissue>
    </source>
</reference>